<dbReference type="PANTHER" id="PTHR10091:SF0">
    <property type="entry name" value="GALACTOSE MUTAROTASE"/>
    <property type="match status" value="1"/>
</dbReference>
<organism evidence="2 3">
    <name type="scientific">Arthrobacter gengyunqii</name>
    <dbReference type="NCBI Taxonomy" id="2886940"/>
    <lineage>
        <taxon>Bacteria</taxon>
        <taxon>Bacillati</taxon>
        <taxon>Actinomycetota</taxon>
        <taxon>Actinomycetes</taxon>
        <taxon>Micrococcales</taxon>
        <taxon>Micrococcaceae</taxon>
        <taxon>Arthrobacter</taxon>
    </lineage>
</organism>
<dbReference type="GO" id="GO:0033499">
    <property type="term" value="P:galactose catabolic process via UDP-galactose, Leloir pathway"/>
    <property type="evidence" value="ECO:0007669"/>
    <property type="project" value="TreeGrafter"/>
</dbReference>
<feature type="region of interest" description="Disordered" evidence="1">
    <location>
        <begin position="93"/>
        <end position="117"/>
    </location>
</feature>
<evidence type="ECO:0000313" key="2">
    <source>
        <dbReference type="EMBL" id="MCC3269580.1"/>
    </source>
</evidence>
<reference evidence="2" key="1">
    <citation type="submission" date="2021-10" db="EMBL/GenBank/DDBJ databases">
        <title>Novel species in genus Arthrobacter.</title>
        <authorList>
            <person name="Liu Y."/>
        </authorList>
    </citation>
    <scope>NUCLEOTIDE SEQUENCE</scope>
    <source>
        <strain evidence="2">Zg-Y809</strain>
    </source>
</reference>
<dbReference type="GO" id="GO:0004034">
    <property type="term" value="F:aldose 1-epimerase activity"/>
    <property type="evidence" value="ECO:0007669"/>
    <property type="project" value="TreeGrafter"/>
</dbReference>
<dbReference type="CDD" id="cd09022">
    <property type="entry name" value="Aldose_epim_Ec_YihR"/>
    <property type="match status" value="1"/>
</dbReference>
<dbReference type="AlphaFoldDB" id="A0A9X1M2E7"/>
<proteinExistence type="predicted"/>
<protein>
    <submittedName>
        <fullName evidence="2">Aldose 1-epimerase family protein</fullName>
    </submittedName>
</protein>
<accession>A0A9X1M2E7</accession>
<dbReference type="Proteomes" id="UP001139264">
    <property type="component" value="Unassembled WGS sequence"/>
</dbReference>
<evidence type="ECO:0000313" key="3">
    <source>
        <dbReference type="Proteomes" id="UP001139264"/>
    </source>
</evidence>
<name>A0A9X1M2E7_9MICC</name>
<dbReference type="GO" id="GO:0006006">
    <property type="term" value="P:glucose metabolic process"/>
    <property type="evidence" value="ECO:0007669"/>
    <property type="project" value="TreeGrafter"/>
</dbReference>
<dbReference type="InterPro" id="IPR011013">
    <property type="entry name" value="Gal_mutarotase_sf_dom"/>
</dbReference>
<gene>
    <name evidence="2" type="ORF">LJ751_09415</name>
</gene>
<comment type="caution">
    <text evidence="2">The sequence shown here is derived from an EMBL/GenBank/DDBJ whole genome shotgun (WGS) entry which is preliminary data.</text>
</comment>
<dbReference type="EMBL" id="JAJFZP010000007">
    <property type="protein sequence ID" value="MCC3269580.1"/>
    <property type="molecule type" value="Genomic_DNA"/>
</dbReference>
<dbReference type="InterPro" id="IPR014718">
    <property type="entry name" value="GH-type_carb-bd"/>
</dbReference>
<dbReference type="PANTHER" id="PTHR10091">
    <property type="entry name" value="ALDOSE-1-EPIMERASE"/>
    <property type="match status" value="1"/>
</dbReference>
<dbReference type="Gene3D" id="2.70.98.10">
    <property type="match status" value="1"/>
</dbReference>
<dbReference type="GO" id="GO:0030246">
    <property type="term" value="F:carbohydrate binding"/>
    <property type="evidence" value="ECO:0007669"/>
    <property type="project" value="InterPro"/>
</dbReference>
<dbReference type="InterPro" id="IPR037480">
    <property type="entry name" value="YihR-like"/>
</dbReference>
<dbReference type="SUPFAM" id="SSF74650">
    <property type="entry name" value="Galactose mutarotase-like"/>
    <property type="match status" value="1"/>
</dbReference>
<dbReference type="Pfam" id="PF01263">
    <property type="entry name" value="Aldose_epim"/>
    <property type="match status" value="1"/>
</dbReference>
<dbReference type="InterPro" id="IPR008183">
    <property type="entry name" value="Aldose_1/G6P_1-epimerase"/>
</dbReference>
<sequence length="318" mass="33679">MSVPATAPAVIPATGTQYGIVRETPAGRAEARIAALAGALRSYAVAGTDYVETYPDNSLPPSACGILLAPWPNRVAGGQWTLHGEPQQLDITEPSRGNASHGLLRNTGYQPVDAPAGQDSSITLSAEIFPQHGYPFHLVHEGTYSLDDDGGLRVRQGLTNVGEDPAPFALGAHPFLRIGSVPVEDLTLTLSAETRLTANENLIPEGSEPAAGNYDFRAGLRIGDRALDSAYTGLDLTDGEHRHRLAAPDGRNVTLWSAPEFGYVHVFLTDKFPGRSRAVALEPMTAPANAFNSGVGLRWLEPGNTFAAEWGIRPGQGG</sequence>
<evidence type="ECO:0000256" key="1">
    <source>
        <dbReference type="SAM" id="MobiDB-lite"/>
    </source>
</evidence>
<dbReference type="RefSeq" id="WP_227907981.1">
    <property type="nucleotide sequence ID" value="NZ_CP095461.1"/>
</dbReference>